<comment type="subcellular location">
    <subcellularLocation>
        <location evidence="1">Membrane</location>
        <topology evidence="1">Lipid-anchor</topology>
    </subcellularLocation>
</comment>
<dbReference type="NCBIfam" id="TIGR02887">
    <property type="entry name" value="spore_ger_x_C"/>
    <property type="match status" value="1"/>
</dbReference>
<dbReference type="InterPro" id="IPR046953">
    <property type="entry name" value="Spore_GerAC-like_C"/>
</dbReference>
<dbReference type="EMBL" id="AP009049">
    <property type="protein sequence ID" value="BAH06833.1"/>
    <property type="molecule type" value="Genomic_DNA"/>
</dbReference>
<feature type="domain" description="Spore germination GerAC-like C-terminal" evidence="8">
    <location>
        <begin position="206"/>
        <end position="367"/>
    </location>
</feature>
<evidence type="ECO:0000313" key="10">
    <source>
        <dbReference type="EMBL" id="BAH06833.1"/>
    </source>
</evidence>
<dbReference type="InterPro" id="IPR038501">
    <property type="entry name" value="Spore_GerAC_C_sf"/>
</dbReference>
<dbReference type="PANTHER" id="PTHR35789">
    <property type="entry name" value="SPORE GERMINATION PROTEIN B3"/>
    <property type="match status" value="1"/>
</dbReference>
<protein>
    <submittedName>
        <fullName evidence="10">Uncharacterized protein</fullName>
    </submittedName>
</protein>
<evidence type="ECO:0000256" key="7">
    <source>
        <dbReference type="ARBA" id="ARBA00023288"/>
    </source>
</evidence>
<evidence type="ECO:0000259" key="8">
    <source>
        <dbReference type="Pfam" id="PF05504"/>
    </source>
</evidence>
<feature type="domain" description="Spore germination protein N-terminal" evidence="9">
    <location>
        <begin position="31"/>
        <end position="198"/>
    </location>
</feature>
<evidence type="ECO:0000256" key="1">
    <source>
        <dbReference type="ARBA" id="ARBA00004635"/>
    </source>
</evidence>
<dbReference type="Pfam" id="PF25198">
    <property type="entry name" value="Spore_GerAC_N"/>
    <property type="match status" value="1"/>
</dbReference>
<dbReference type="InterPro" id="IPR057336">
    <property type="entry name" value="GerAC_N"/>
</dbReference>
<evidence type="ECO:0000256" key="2">
    <source>
        <dbReference type="ARBA" id="ARBA00007886"/>
    </source>
</evidence>
<dbReference type="AlphaFoldDB" id="B9E2V8"/>
<reference evidence="11" key="1">
    <citation type="submission" date="2005-09" db="EMBL/GenBank/DDBJ databases">
        <title>Complete genome sequence of Clostridium kluyveri and comparative genomics of Clostridia species.</title>
        <authorList>
            <person name="Inui M."/>
            <person name="Nonaka H."/>
            <person name="Shinoda Y."/>
            <person name="Ikenaga Y."/>
            <person name="Abe M."/>
            <person name="Naito K."/>
            <person name="Vertes A.A."/>
            <person name="Yukawa H."/>
        </authorList>
    </citation>
    <scope>NUCLEOTIDE SEQUENCE [LARGE SCALE GENOMIC DNA]</scope>
    <source>
        <strain evidence="11">NBRC 12016</strain>
    </source>
</reference>
<evidence type="ECO:0000256" key="6">
    <source>
        <dbReference type="ARBA" id="ARBA00023139"/>
    </source>
</evidence>
<keyword evidence="3" id="KW-0309">Germination</keyword>
<proteinExistence type="inferred from homology"/>
<evidence type="ECO:0000259" key="9">
    <source>
        <dbReference type="Pfam" id="PF25198"/>
    </source>
</evidence>
<dbReference type="GO" id="GO:0016020">
    <property type="term" value="C:membrane"/>
    <property type="evidence" value="ECO:0007669"/>
    <property type="project" value="UniProtKB-SubCell"/>
</dbReference>
<gene>
    <name evidence="10" type="ordered locus">CKR_1782</name>
</gene>
<dbReference type="HOGENOM" id="CLU_051140_3_2_9"/>
<organism evidence="10 11">
    <name type="scientific">Clostridium kluyveri (strain NBRC 12016)</name>
    <dbReference type="NCBI Taxonomy" id="583346"/>
    <lineage>
        <taxon>Bacteria</taxon>
        <taxon>Bacillati</taxon>
        <taxon>Bacillota</taxon>
        <taxon>Clostridia</taxon>
        <taxon>Eubacteriales</taxon>
        <taxon>Clostridiaceae</taxon>
        <taxon>Clostridium</taxon>
    </lineage>
</organism>
<keyword evidence="5" id="KW-0472">Membrane</keyword>
<dbReference type="Pfam" id="PF05504">
    <property type="entry name" value="Spore_GerAC"/>
    <property type="match status" value="1"/>
</dbReference>
<evidence type="ECO:0000256" key="3">
    <source>
        <dbReference type="ARBA" id="ARBA00022544"/>
    </source>
</evidence>
<dbReference type="KEGG" id="ckr:CKR_1782"/>
<dbReference type="GO" id="GO:0009847">
    <property type="term" value="P:spore germination"/>
    <property type="evidence" value="ECO:0007669"/>
    <property type="project" value="InterPro"/>
</dbReference>
<dbReference type="Gene3D" id="3.30.300.210">
    <property type="entry name" value="Nutrient germinant receptor protein C, domain 3"/>
    <property type="match status" value="1"/>
</dbReference>
<keyword evidence="6" id="KW-0564">Palmitate</keyword>
<name>B9E2V8_CLOK1</name>
<accession>B9E2V8</accession>
<keyword evidence="7" id="KW-0449">Lipoprotein</keyword>
<dbReference type="InterPro" id="IPR008844">
    <property type="entry name" value="Spore_GerAC-like"/>
</dbReference>
<dbReference type="PANTHER" id="PTHR35789:SF1">
    <property type="entry name" value="SPORE GERMINATION PROTEIN B3"/>
    <property type="match status" value="1"/>
</dbReference>
<comment type="similarity">
    <text evidence="2">Belongs to the GerABKC lipoprotein family.</text>
</comment>
<sequence>MIVMNKFKVFLHIAVVIIFILCFLGTSGMLVENMEIPVGVGADIEKSSNNISYSIPLLVYSFENVNQVMSTTIIGSNGNLGQTIQNRQLKEGKKSTLGLNRVFLFSEETAMFGIKNFLDIWVKNQATNDRALCAVCKGKAEDIFKYKTKEYSNAAEYIEGMIKNLREYNFFSMQYTAMDLIVRVDAEGRNVLLPYIELKDNSIETTGLAIFRGDVMVGKADMNETRIINILKESRVRGILTLQKDSKHYINCYAYSKRKVKCYEEDGKYKFIIYLDIQGNMMSNELYSDLSSNPQLLKKYESDMRNYVEKKANEAIKNIKCKYKTDVLDLGKIAISKYGRGTGTDWDKVICDSEIQVNVKFKVNTEGRGDY</sequence>
<keyword evidence="4" id="KW-0732">Signal</keyword>
<evidence type="ECO:0000313" key="11">
    <source>
        <dbReference type="Proteomes" id="UP000007969"/>
    </source>
</evidence>
<evidence type="ECO:0000256" key="4">
    <source>
        <dbReference type="ARBA" id="ARBA00022729"/>
    </source>
</evidence>
<dbReference type="Proteomes" id="UP000007969">
    <property type="component" value="Chromosome"/>
</dbReference>
<evidence type="ECO:0000256" key="5">
    <source>
        <dbReference type="ARBA" id="ARBA00023136"/>
    </source>
</evidence>